<keyword evidence="2" id="KW-1185">Reference proteome</keyword>
<reference evidence="1 2" key="1">
    <citation type="submission" date="2023-07" db="EMBL/GenBank/DDBJ databases">
        <title>Genomic Encyclopedia of Type Strains, Phase IV (KMG-IV): sequencing the most valuable type-strain genomes for metagenomic binning, comparative biology and taxonomic classification.</title>
        <authorList>
            <person name="Goeker M."/>
        </authorList>
    </citation>
    <scope>NUCLEOTIDE SEQUENCE [LARGE SCALE GENOMIC DNA]</scope>
    <source>
        <strain evidence="1 2">DSM 4006</strain>
    </source>
</reference>
<gene>
    <name evidence="1" type="ORF">J2S03_002929</name>
</gene>
<protein>
    <submittedName>
        <fullName evidence="1">Uncharacterized beta-barrel protein YwiB (DUF1934 family)</fullName>
    </submittedName>
</protein>
<comment type="caution">
    <text evidence="1">The sequence shown here is derived from an EMBL/GenBank/DDBJ whole genome shotgun (WGS) entry which is preliminary data.</text>
</comment>
<dbReference type="Gene3D" id="2.40.128.20">
    <property type="match status" value="1"/>
</dbReference>
<sequence length="156" mass="17571">MWFPETESIQHVAVRWWQTGTGPGFKVTSRGRATNTIGTWMQKPGLHVLTFYPAGAASEQHSGKFVLKIDSHALTLDVKGRTRWTHTFFEGQIQASTMHEGGKVIPLVTECKDLDAYVDADVGDVYLQLVLMDGDDKYPITFNVQFGRVDKLKERN</sequence>
<evidence type="ECO:0000313" key="1">
    <source>
        <dbReference type="EMBL" id="MDQ0191061.1"/>
    </source>
</evidence>
<name>A0ABT9XL77_9BACL</name>
<dbReference type="EMBL" id="JAUSTP010000030">
    <property type="protein sequence ID" value="MDQ0191061.1"/>
    <property type="molecule type" value="Genomic_DNA"/>
</dbReference>
<organism evidence="1 2">
    <name type="scientific">Alicyclobacillus cycloheptanicus</name>
    <dbReference type="NCBI Taxonomy" id="1457"/>
    <lineage>
        <taxon>Bacteria</taxon>
        <taxon>Bacillati</taxon>
        <taxon>Bacillota</taxon>
        <taxon>Bacilli</taxon>
        <taxon>Bacillales</taxon>
        <taxon>Alicyclobacillaceae</taxon>
        <taxon>Alicyclobacillus</taxon>
    </lineage>
</organism>
<dbReference type="InterPro" id="IPR012674">
    <property type="entry name" value="Calycin"/>
</dbReference>
<accession>A0ABT9XL77</accession>
<dbReference type="RefSeq" id="WP_274455546.1">
    <property type="nucleotide sequence ID" value="NZ_CP067097.1"/>
</dbReference>
<evidence type="ECO:0000313" key="2">
    <source>
        <dbReference type="Proteomes" id="UP001232973"/>
    </source>
</evidence>
<dbReference type="Proteomes" id="UP001232973">
    <property type="component" value="Unassembled WGS sequence"/>
</dbReference>
<proteinExistence type="predicted"/>